<dbReference type="Gene3D" id="3.40.50.1110">
    <property type="entry name" value="SGNH hydrolase"/>
    <property type="match status" value="1"/>
</dbReference>
<keyword evidence="4" id="KW-0325">Glycoprotein</keyword>
<comment type="caution">
    <text evidence="6">The sequence shown here is derived from an EMBL/GenBank/DDBJ whole genome shotgun (WGS) entry which is preliminary data.</text>
</comment>
<protein>
    <recommendedName>
        <fullName evidence="8">GDSL esterase/lipase</fullName>
    </recommendedName>
</protein>
<proteinExistence type="inferred from homology"/>
<evidence type="ECO:0000256" key="4">
    <source>
        <dbReference type="ARBA" id="ARBA00023180"/>
    </source>
</evidence>
<comment type="similarity">
    <text evidence="1">Belongs to the 'GDSL' lipolytic enzyme family.</text>
</comment>
<evidence type="ECO:0008006" key="8">
    <source>
        <dbReference type="Google" id="ProtNLM"/>
    </source>
</evidence>
<dbReference type="PANTHER" id="PTHR22835:SF557">
    <property type="entry name" value="LIPASE_HYDROLASE FAMILY PROTEIN, PUTATIVE, EXPRESSED-RELATED"/>
    <property type="match status" value="1"/>
</dbReference>
<dbReference type="InterPro" id="IPR036514">
    <property type="entry name" value="SGNH_hydro_sf"/>
</dbReference>
<feature type="chain" id="PRO_5043865811" description="GDSL esterase/lipase" evidence="5">
    <location>
        <begin position="19"/>
        <end position="393"/>
    </location>
</feature>
<dbReference type="PANTHER" id="PTHR22835">
    <property type="entry name" value="ZINC FINGER FYVE DOMAIN CONTAINING PROTEIN"/>
    <property type="match status" value="1"/>
</dbReference>
<evidence type="ECO:0000256" key="2">
    <source>
        <dbReference type="ARBA" id="ARBA00022729"/>
    </source>
</evidence>
<evidence type="ECO:0000313" key="6">
    <source>
        <dbReference type="EMBL" id="KAG9446320.1"/>
    </source>
</evidence>
<dbReference type="GO" id="GO:0016788">
    <property type="term" value="F:hydrolase activity, acting on ester bonds"/>
    <property type="evidence" value="ECO:0007669"/>
    <property type="project" value="InterPro"/>
</dbReference>
<reference evidence="6 7" key="1">
    <citation type="submission" date="2021-07" db="EMBL/GenBank/DDBJ databases">
        <title>The Aristolochia fimbriata genome: insights into angiosperm evolution, floral development and chemical biosynthesis.</title>
        <authorList>
            <person name="Jiao Y."/>
        </authorList>
    </citation>
    <scope>NUCLEOTIDE SEQUENCE [LARGE SCALE GENOMIC DNA]</scope>
    <source>
        <strain evidence="6">IBCAS-2021</strain>
        <tissue evidence="6">Leaf</tissue>
    </source>
</reference>
<sequence>MASLRITVLSLLFLTASAASSPPPLMSAAAAGGVRGGGGGHAESFSKIYAFGDSYTDTGNTGSRTGPSGYSHVSNPPYGITYFHRPTNRYSDGRLLVDFLAAALSLPYLPPYLSLSSSSSSPHGVNFAVAGSTAIEHDFFVNHNFPLAQTPQSLATQLAWFNHFLNDTNDEKDEKDEGAALFWVGEIGANDYAYTSTTAAASSSVTSSTVQTLAVNRTLDFLEALLRKGATSVVVQGLPMLGCLPLTLYLAPDSDDRDSLGCVATMNRISRTHNARLLSGIRALRRAHPHADLAYADFYAAHRAVLATPAAYGIREPFRTCCGAGGGPYNFDAFATCGAPAAAKPCADPSQYVNWDGVHLTEGMNKVLAELFLRGGYMDPPFTRLISNAKVTL</sequence>
<accession>A0AAV7EDZ5</accession>
<dbReference type="InterPro" id="IPR001087">
    <property type="entry name" value="GDSL"/>
</dbReference>
<dbReference type="CDD" id="cd01837">
    <property type="entry name" value="SGNH_plant_lipase_like"/>
    <property type="match status" value="1"/>
</dbReference>
<evidence type="ECO:0000313" key="7">
    <source>
        <dbReference type="Proteomes" id="UP000825729"/>
    </source>
</evidence>
<keyword evidence="7" id="KW-1185">Reference proteome</keyword>
<dbReference type="Pfam" id="PF00657">
    <property type="entry name" value="Lipase_GDSL"/>
    <property type="match status" value="1"/>
</dbReference>
<dbReference type="EMBL" id="JAINDJ010000005">
    <property type="protein sequence ID" value="KAG9446320.1"/>
    <property type="molecule type" value="Genomic_DNA"/>
</dbReference>
<dbReference type="AlphaFoldDB" id="A0AAV7EDZ5"/>
<dbReference type="SUPFAM" id="SSF52266">
    <property type="entry name" value="SGNH hydrolase"/>
    <property type="match status" value="1"/>
</dbReference>
<evidence type="ECO:0000256" key="3">
    <source>
        <dbReference type="ARBA" id="ARBA00022801"/>
    </source>
</evidence>
<gene>
    <name evidence="6" type="ORF">H6P81_012448</name>
</gene>
<organism evidence="6 7">
    <name type="scientific">Aristolochia fimbriata</name>
    <name type="common">White veined hardy Dutchman's pipe vine</name>
    <dbReference type="NCBI Taxonomy" id="158543"/>
    <lineage>
        <taxon>Eukaryota</taxon>
        <taxon>Viridiplantae</taxon>
        <taxon>Streptophyta</taxon>
        <taxon>Embryophyta</taxon>
        <taxon>Tracheophyta</taxon>
        <taxon>Spermatophyta</taxon>
        <taxon>Magnoliopsida</taxon>
        <taxon>Magnoliidae</taxon>
        <taxon>Piperales</taxon>
        <taxon>Aristolochiaceae</taxon>
        <taxon>Aristolochia</taxon>
    </lineage>
</organism>
<dbReference type="Proteomes" id="UP000825729">
    <property type="component" value="Unassembled WGS sequence"/>
</dbReference>
<dbReference type="InterPro" id="IPR035669">
    <property type="entry name" value="SGNH_plant_lipase-like"/>
</dbReference>
<feature type="signal peptide" evidence="5">
    <location>
        <begin position="1"/>
        <end position="18"/>
    </location>
</feature>
<evidence type="ECO:0000256" key="1">
    <source>
        <dbReference type="ARBA" id="ARBA00008668"/>
    </source>
</evidence>
<keyword evidence="3" id="KW-0378">Hydrolase</keyword>
<name>A0AAV7EDZ5_ARIFI</name>
<keyword evidence="2 5" id="KW-0732">Signal</keyword>
<evidence type="ECO:0000256" key="5">
    <source>
        <dbReference type="SAM" id="SignalP"/>
    </source>
</evidence>